<evidence type="ECO:0000313" key="3">
    <source>
        <dbReference type="Proteomes" id="UP001056336"/>
    </source>
</evidence>
<accession>A0ABY4R1S2</accession>
<sequence>MSAVKTRWLLLAVTAAVGGLLFGVLAAAGPRAALSFLGGEVIAVLLFEVSGFNIRYTERYLPNLTMVAAMFSYVMSAIALAVILLVSSPRVVDAQAIAIGLVAGVIVWVGTEVARTRVRSARP</sequence>
<organism evidence="2 3">
    <name type="scientific">Jatrophihabitans telluris</name>
    <dbReference type="NCBI Taxonomy" id="2038343"/>
    <lineage>
        <taxon>Bacteria</taxon>
        <taxon>Bacillati</taxon>
        <taxon>Actinomycetota</taxon>
        <taxon>Actinomycetes</taxon>
        <taxon>Jatrophihabitantales</taxon>
        <taxon>Jatrophihabitantaceae</taxon>
        <taxon>Jatrophihabitans</taxon>
    </lineage>
</organism>
<keyword evidence="1" id="KW-0472">Membrane</keyword>
<keyword evidence="1" id="KW-1133">Transmembrane helix</keyword>
<keyword evidence="1" id="KW-0812">Transmembrane</keyword>
<name>A0ABY4R1S2_9ACTN</name>
<proteinExistence type="predicted"/>
<dbReference type="EMBL" id="CP097332">
    <property type="protein sequence ID" value="UQX89861.1"/>
    <property type="molecule type" value="Genomic_DNA"/>
</dbReference>
<feature type="transmembrane region" description="Helical" evidence="1">
    <location>
        <begin position="66"/>
        <end position="88"/>
    </location>
</feature>
<gene>
    <name evidence="2" type="ORF">M6D93_07620</name>
</gene>
<evidence type="ECO:0000313" key="2">
    <source>
        <dbReference type="EMBL" id="UQX89861.1"/>
    </source>
</evidence>
<keyword evidence="3" id="KW-1185">Reference proteome</keyword>
<dbReference type="Proteomes" id="UP001056336">
    <property type="component" value="Chromosome"/>
</dbReference>
<reference evidence="2" key="1">
    <citation type="journal article" date="2018" name="Int. J. Syst. Evol. Microbiol.">
        <title>Jatrophihabitans telluris sp. nov., isolated from sediment soil of lava forest wetlands and the emended description of the genus Jatrophihabitans.</title>
        <authorList>
            <person name="Lee K.C."/>
            <person name="Suh M.K."/>
            <person name="Eom M.K."/>
            <person name="Kim K.K."/>
            <person name="Kim J.S."/>
            <person name="Kim D.S."/>
            <person name="Ko S.H."/>
            <person name="Shin Y.K."/>
            <person name="Lee J.S."/>
        </authorList>
    </citation>
    <scope>NUCLEOTIDE SEQUENCE</scope>
    <source>
        <strain evidence="2">N237</strain>
    </source>
</reference>
<feature type="transmembrane region" description="Helical" evidence="1">
    <location>
        <begin position="36"/>
        <end position="54"/>
    </location>
</feature>
<protein>
    <submittedName>
        <fullName evidence="2">Uncharacterized protein</fullName>
    </submittedName>
</protein>
<evidence type="ECO:0000256" key="1">
    <source>
        <dbReference type="SAM" id="Phobius"/>
    </source>
</evidence>
<dbReference type="RefSeq" id="WP_249773756.1">
    <property type="nucleotide sequence ID" value="NZ_CP097332.1"/>
</dbReference>
<feature type="transmembrane region" description="Helical" evidence="1">
    <location>
        <begin position="94"/>
        <end position="114"/>
    </location>
</feature>
<reference evidence="2" key="2">
    <citation type="submission" date="2022-05" db="EMBL/GenBank/DDBJ databases">
        <authorList>
            <person name="Kim J.-S."/>
            <person name="Lee K."/>
            <person name="Suh M."/>
            <person name="Eom M."/>
            <person name="Kim J.-S."/>
            <person name="Kim D.-S."/>
            <person name="Ko S.-H."/>
            <person name="Shin Y."/>
            <person name="Lee J.-S."/>
        </authorList>
    </citation>
    <scope>NUCLEOTIDE SEQUENCE</scope>
    <source>
        <strain evidence="2">N237</strain>
    </source>
</reference>